<evidence type="ECO:0000256" key="4">
    <source>
        <dbReference type="ARBA" id="ARBA00022496"/>
    </source>
</evidence>
<evidence type="ECO:0000256" key="10">
    <source>
        <dbReference type="ARBA" id="ARBA00023237"/>
    </source>
</evidence>
<dbReference type="AlphaFoldDB" id="A0A7W6FPK0"/>
<dbReference type="EMBL" id="JACIDT010000005">
    <property type="protein sequence ID" value="MBB3925963.1"/>
    <property type="molecule type" value="Genomic_DNA"/>
</dbReference>
<evidence type="ECO:0000256" key="7">
    <source>
        <dbReference type="ARBA" id="ARBA00023065"/>
    </source>
</evidence>
<evidence type="ECO:0000256" key="12">
    <source>
        <dbReference type="SAM" id="SignalP"/>
    </source>
</evidence>
<reference evidence="14 15" key="1">
    <citation type="submission" date="2020-08" db="EMBL/GenBank/DDBJ databases">
        <title>Genomic Encyclopedia of Type Strains, Phase IV (KMG-IV): sequencing the most valuable type-strain genomes for metagenomic binning, comparative biology and taxonomic classification.</title>
        <authorList>
            <person name="Goeker M."/>
        </authorList>
    </citation>
    <scope>NUCLEOTIDE SEQUENCE [LARGE SCALE GENOMIC DNA]</scope>
    <source>
        <strain evidence="14 15">DSM 26189</strain>
    </source>
</reference>
<dbReference type="Proteomes" id="UP000571950">
    <property type="component" value="Unassembled WGS sequence"/>
</dbReference>
<keyword evidence="12" id="KW-0732">Signal</keyword>
<evidence type="ECO:0000256" key="1">
    <source>
        <dbReference type="ARBA" id="ARBA00004571"/>
    </source>
</evidence>
<evidence type="ECO:0000256" key="9">
    <source>
        <dbReference type="ARBA" id="ARBA00023136"/>
    </source>
</evidence>
<keyword evidence="14" id="KW-0675">Receptor</keyword>
<keyword evidence="7" id="KW-0406">Ion transport</keyword>
<proteinExistence type="inferred from homology"/>
<dbReference type="PANTHER" id="PTHR32552:SF81">
    <property type="entry name" value="TONB-DEPENDENT OUTER MEMBRANE RECEPTOR"/>
    <property type="match status" value="1"/>
</dbReference>
<keyword evidence="2 11" id="KW-0813">Transport</keyword>
<feature type="domain" description="TonB-dependent receptor plug" evidence="13">
    <location>
        <begin position="51"/>
        <end position="157"/>
    </location>
</feature>
<name>A0A7W6FPK0_9SPHN</name>
<dbReference type="PANTHER" id="PTHR32552">
    <property type="entry name" value="FERRICHROME IRON RECEPTOR-RELATED"/>
    <property type="match status" value="1"/>
</dbReference>
<keyword evidence="3 11" id="KW-1134">Transmembrane beta strand</keyword>
<sequence>MRNRNIWIAGASLWALSTAPGWAQSAPEAGAAQADMGDTIVVTARRREENLQDVPVAITALSAAALESRGIERSDDLQFSVPSLRIAPQISATTPNFIIRGQGRPLFSGALPSVVTYFADVPLPQDGSIVPLFDLSSVQVLKGPQGTLFGRNTTGGAILLSPTQPDLDKVEGYVEAGAGNYDAYTLAGAVNVPVVPGKLAIRAAGELARRDGFVRNLGGGANLGNRHTDSVRVSVLARPTDTLQNLFIFDWTNIDENGAAVVPTAVFTDGAGNPLGNAATAANRPYFFGGTLADDIRLQLDQVKAAGVMVANPSIDDGYVRGKVWGIVNTTSLDIGAITLKNIFGYRKATIYNRFDIDGLPVALNDQINADGAFPQVAIDAFSNEFQIAGTLFDKQLEFVLGAFYLNEGPTGESGTQALQFYRTGSAAPVVQNIYIRNKSKALFGQATYHFRGALEGLNLTAGYRRTWDEREFCVMQQVASRGPDACAGITRGTKFDAPSYTLSIDYKLSDEILLYGAHRRGYRGGGVNTNVPVGLIEGIYRPEVVNDYEGGVKTNWAFGGVRGHFNFAYYRANISDFQASSVVALPLPGGGTLNSSIVANAAKAHTEGFEAELVVIPVRGLTLSANYDHFNGAFDEFVGPSNFPVGSLLDFKFNTPNDTLNLNASYQMDLPSGWGETLGFTVNYYWRGDTLISTAASVPNAITTEPSFDTVDLRLDWKRVADTGLDLSLFVRNVGDTRYRTGMSSSAAAFTLATSYYGEPRTYGLKLRYAF</sequence>
<organism evidence="14 15">
    <name type="scientific">Sphingobium jiangsuense</name>
    <dbReference type="NCBI Taxonomy" id="870476"/>
    <lineage>
        <taxon>Bacteria</taxon>
        <taxon>Pseudomonadati</taxon>
        <taxon>Pseudomonadota</taxon>
        <taxon>Alphaproteobacteria</taxon>
        <taxon>Sphingomonadales</taxon>
        <taxon>Sphingomonadaceae</taxon>
        <taxon>Sphingobium</taxon>
    </lineage>
</organism>
<dbReference type="GO" id="GO:0009279">
    <property type="term" value="C:cell outer membrane"/>
    <property type="evidence" value="ECO:0007669"/>
    <property type="project" value="UniProtKB-SubCell"/>
</dbReference>
<evidence type="ECO:0000256" key="3">
    <source>
        <dbReference type="ARBA" id="ARBA00022452"/>
    </source>
</evidence>
<gene>
    <name evidence="14" type="ORF">GGR43_001678</name>
</gene>
<dbReference type="RefSeq" id="WP_188071523.1">
    <property type="nucleotide sequence ID" value="NZ_BSPS01000004.1"/>
</dbReference>
<evidence type="ECO:0000259" key="13">
    <source>
        <dbReference type="Pfam" id="PF07715"/>
    </source>
</evidence>
<keyword evidence="5 11" id="KW-0812">Transmembrane</keyword>
<dbReference type="PROSITE" id="PS52016">
    <property type="entry name" value="TONB_DEPENDENT_REC_3"/>
    <property type="match status" value="1"/>
</dbReference>
<keyword evidence="6" id="KW-0408">Iron</keyword>
<accession>A0A7W6FPK0</accession>
<dbReference type="InterPro" id="IPR036942">
    <property type="entry name" value="Beta-barrel_TonB_sf"/>
</dbReference>
<evidence type="ECO:0000256" key="8">
    <source>
        <dbReference type="ARBA" id="ARBA00023077"/>
    </source>
</evidence>
<dbReference type="InterPro" id="IPR012910">
    <property type="entry name" value="Plug_dom"/>
</dbReference>
<evidence type="ECO:0000313" key="14">
    <source>
        <dbReference type="EMBL" id="MBB3925963.1"/>
    </source>
</evidence>
<protein>
    <submittedName>
        <fullName evidence="14">Iron complex outermembrane receptor protein</fullName>
    </submittedName>
</protein>
<evidence type="ECO:0000256" key="2">
    <source>
        <dbReference type="ARBA" id="ARBA00022448"/>
    </source>
</evidence>
<keyword evidence="9 11" id="KW-0472">Membrane</keyword>
<dbReference type="Pfam" id="PF07715">
    <property type="entry name" value="Plug"/>
    <property type="match status" value="1"/>
</dbReference>
<dbReference type="SUPFAM" id="SSF56935">
    <property type="entry name" value="Porins"/>
    <property type="match status" value="1"/>
</dbReference>
<evidence type="ECO:0000256" key="11">
    <source>
        <dbReference type="PROSITE-ProRule" id="PRU01360"/>
    </source>
</evidence>
<evidence type="ECO:0000313" key="15">
    <source>
        <dbReference type="Proteomes" id="UP000571950"/>
    </source>
</evidence>
<evidence type="ECO:0000256" key="5">
    <source>
        <dbReference type="ARBA" id="ARBA00022692"/>
    </source>
</evidence>
<feature type="signal peptide" evidence="12">
    <location>
        <begin position="1"/>
        <end position="23"/>
    </location>
</feature>
<feature type="chain" id="PRO_5030994098" evidence="12">
    <location>
        <begin position="24"/>
        <end position="772"/>
    </location>
</feature>
<comment type="similarity">
    <text evidence="11">Belongs to the TonB-dependent receptor family.</text>
</comment>
<dbReference type="GO" id="GO:0006826">
    <property type="term" value="P:iron ion transport"/>
    <property type="evidence" value="ECO:0007669"/>
    <property type="project" value="UniProtKB-KW"/>
</dbReference>
<comment type="subcellular location">
    <subcellularLocation>
        <location evidence="1 11">Cell outer membrane</location>
        <topology evidence="1 11">Multi-pass membrane protein</topology>
    </subcellularLocation>
</comment>
<keyword evidence="15" id="KW-1185">Reference proteome</keyword>
<dbReference type="InterPro" id="IPR039426">
    <property type="entry name" value="TonB-dep_rcpt-like"/>
</dbReference>
<keyword evidence="10 11" id="KW-0998">Cell outer membrane</keyword>
<keyword evidence="8" id="KW-0798">TonB box</keyword>
<dbReference type="Gene3D" id="2.40.170.20">
    <property type="entry name" value="TonB-dependent receptor, beta-barrel domain"/>
    <property type="match status" value="1"/>
</dbReference>
<evidence type="ECO:0000256" key="6">
    <source>
        <dbReference type="ARBA" id="ARBA00023004"/>
    </source>
</evidence>
<keyword evidence="4" id="KW-0410">Iron transport</keyword>
<comment type="caution">
    <text evidence="14">The sequence shown here is derived from an EMBL/GenBank/DDBJ whole genome shotgun (WGS) entry which is preliminary data.</text>
</comment>